<dbReference type="EMBL" id="JAWDJX010000037">
    <property type="protein sequence ID" value="KAK3049810.1"/>
    <property type="molecule type" value="Genomic_DNA"/>
</dbReference>
<dbReference type="GO" id="GO:0033553">
    <property type="term" value="C:rDNA heterochromatin"/>
    <property type="evidence" value="ECO:0007669"/>
    <property type="project" value="TreeGrafter"/>
</dbReference>
<dbReference type="GO" id="GO:0031934">
    <property type="term" value="C:mating-type region heterochromatin"/>
    <property type="evidence" value="ECO:0007669"/>
    <property type="project" value="TreeGrafter"/>
</dbReference>
<gene>
    <name evidence="4" type="ORF">LTR09_008986</name>
</gene>
<dbReference type="PANTHER" id="PTHR38046:SF1">
    <property type="entry name" value="CRYPTIC LOCI REGULATOR 2"/>
    <property type="match status" value="1"/>
</dbReference>
<evidence type="ECO:0000259" key="3">
    <source>
        <dbReference type="Pfam" id="PF16761"/>
    </source>
</evidence>
<comment type="caution">
    <text evidence="4">The sequence shown here is derived from an EMBL/GenBank/DDBJ whole genome shotgun (WGS) entry which is preliminary data.</text>
</comment>
<dbReference type="AlphaFoldDB" id="A0AAJ0D9P0"/>
<dbReference type="Proteomes" id="UP001271007">
    <property type="component" value="Unassembled WGS sequence"/>
</dbReference>
<reference evidence="4" key="1">
    <citation type="submission" date="2023-04" db="EMBL/GenBank/DDBJ databases">
        <title>Black Yeasts Isolated from many extreme environments.</title>
        <authorList>
            <person name="Coleine C."/>
            <person name="Stajich J.E."/>
            <person name="Selbmann L."/>
        </authorList>
    </citation>
    <scope>NUCLEOTIDE SEQUENCE</scope>
    <source>
        <strain evidence="4">CCFEE 5312</strain>
    </source>
</reference>
<feature type="domain" description="Cryptic loci regulator 2 C-terminal" evidence="2">
    <location>
        <begin position="389"/>
        <end position="512"/>
    </location>
</feature>
<protein>
    <submittedName>
        <fullName evidence="4">Uncharacterized protein</fullName>
    </submittedName>
</protein>
<organism evidence="4 5">
    <name type="scientific">Extremus antarcticus</name>
    <dbReference type="NCBI Taxonomy" id="702011"/>
    <lineage>
        <taxon>Eukaryota</taxon>
        <taxon>Fungi</taxon>
        <taxon>Dikarya</taxon>
        <taxon>Ascomycota</taxon>
        <taxon>Pezizomycotina</taxon>
        <taxon>Dothideomycetes</taxon>
        <taxon>Dothideomycetidae</taxon>
        <taxon>Mycosphaerellales</taxon>
        <taxon>Extremaceae</taxon>
        <taxon>Extremus</taxon>
    </lineage>
</organism>
<evidence type="ECO:0000313" key="4">
    <source>
        <dbReference type="EMBL" id="KAK3049810.1"/>
    </source>
</evidence>
<feature type="compositionally biased region" description="Polar residues" evidence="1">
    <location>
        <begin position="671"/>
        <end position="683"/>
    </location>
</feature>
<proteinExistence type="predicted"/>
<dbReference type="InterPro" id="IPR018839">
    <property type="entry name" value="Tscrpt-silencing_Clr2_C"/>
</dbReference>
<feature type="region of interest" description="Disordered" evidence="1">
    <location>
        <begin position="24"/>
        <end position="43"/>
    </location>
</feature>
<accession>A0AAJ0D9P0</accession>
<evidence type="ECO:0000313" key="5">
    <source>
        <dbReference type="Proteomes" id="UP001271007"/>
    </source>
</evidence>
<feature type="region of interest" description="Disordered" evidence="1">
    <location>
        <begin position="657"/>
        <end position="683"/>
    </location>
</feature>
<sequence length="683" mass="75908">MARFYPLYVRRSDGKLEVLVRGKRSETNQPTDEQLDQKPDRNGISDYYRQVNIEESKHLDWRRKLGGMLARELDFKDKNAQSGSDASYMLVSFPEHYRLYEHVKKTVKDGKTEIKSKTHAGGGNDRQDAYLYGHPAGRKKRYRSPADFFPHLLWLCTDESGDPENCGCKICSPEDLDEVVPNTKVKSQGPTFKVDAGASGTATGMLRQVSGQGMTKGKQELGGPTPVLQRPLMPTILDPPRNDDQIIDRQYGGFIYRSGELVWFSRGASWGLGAVLRRWRTSTNLNQYTIQPLSHPFSHPAPVAKVTDTELRPWLAWSVPNYTNAALNSALDPPRYETMDWHALMQKKFGSGDAEVDGSILAAKAVDASYTPFASVRTIELEAGVMETYYDGIYLGAEKIWIGDPLRLAPGTDILVLHSVVVRRRSIGGQIQQQSVFLLGDTYTLQRHPHPNPSIPTLASAANNPRLPARLTADLEYRNALSIAAKGVAHYWKLVAVNNRHELNDIKGRWYETSIVLPILQPEQFEGLARKGEISEVTLWMNSRGDCVGANRGWGMPVVGRQNVYKARRREVFGQSMPAGAEIRDGIEPPSAENVDPALEAMGGNDMVGASQSSMDIDPVFDTAQNNSSDEIRVARPGEGQDQGDEVVLDDFMNLDGVEEQGSGDLPGFGQQYSQEATQQGYY</sequence>
<keyword evidence="5" id="KW-1185">Reference proteome</keyword>
<dbReference type="PANTHER" id="PTHR38046">
    <property type="entry name" value="CRYPTIC LOCI REGULATOR 2"/>
    <property type="match status" value="1"/>
</dbReference>
<name>A0AAJ0D9P0_9PEZI</name>
<dbReference type="InterPro" id="IPR031915">
    <property type="entry name" value="Clr2_N"/>
</dbReference>
<evidence type="ECO:0000256" key="1">
    <source>
        <dbReference type="SAM" id="MobiDB-lite"/>
    </source>
</evidence>
<feature type="domain" description="Cryptic loci regulator 2 N-terminal" evidence="3">
    <location>
        <begin position="88"/>
        <end position="171"/>
    </location>
</feature>
<evidence type="ECO:0000259" key="2">
    <source>
        <dbReference type="Pfam" id="PF10383"/>
    </source>
</evidence>
<dbReference type="InterPro" id="IPR038986">
    <property type="entry name" value="Clr2"/>
</dbReference>
<dbReference type="Pfam" id="PF10383">
    <property type="entry name" value="Clr2"/>
    <property type="match status" value="1"/>
</dbReference>
<dbReference type="GO" id="GO:0070824">
    <property type="term" value="C:SHREC complex"/>
    <property type="evidence" value="ECO:0007669"/>
    <property type="project" value="InterPro"/>
</dbReference>
<dbReference type="GO" id="GO:0030466">
    <property type="term" value="P:silent mating-type cassette heterochromatin formation"/>
    <property type="evidence" value="ECO:0007669"/>
    <property type="project" value="TreeGrafter"/>
</dbReference>
<dbReference type="Pfam" id="PF16761">
    <property type="entry name" value="Clr2_transil"/>
    <property type="match status" value="1"/>
</dbReference>